<dbReference type="EMBL" id="VBQZ03000190">
    <property type="protein sequence ID" value="MXQ97432.1"/>
    <property type="molecule type" value="Genomic_DNA"/>
</dbReference>
<reference evidence="2" key="1">
    <citation type="submission" date="2019-10" db="EMBL/GenBank/DDBJ databases">
        <title>The sequence and de novo assembly of the wild yak genome.</title>
        <authorList>
            <person name="Liu Y."/>
        </authorList>
    </citation>
    <scope>NUCLEOTIDE SEQUENCE [LARGE SCALE GENOMIC DNA]</scope>
    <source>
        <strain evidence="2">WY2019</strain>
    </source>
</reference>
<accession>A0A6B0S5Y9</accession>
<evidence type="ECO:0000256" key="1">
    <source>
        <dbReference type="SAM" id="MobiDB-lite"/>
    </source>
</evidence>
<keyword evidence="3" id="KW-1185">Reference proteome</keyword>
<dbReference type="Proteomes" id="UP000322234">
    <property type="component" value="Unassembled WGS sequence"/>
</dbReference>
<gene>
    <name evidence="2" type="ORF">E5288_WYG003914</name>
</gene>
<evidence type="ECO:0000313" key="2">
    <source>
        <dbReference type="EMBL" id="MXQ97432.1"/>
    </source>
</evidence>
<organism evidence="2 3">
    <name type="scientific">Bos mutus</name>
    <name type="common">wild yak</name>
    <dbReference type="NCBI Taxonomy" id="72004"/>
    <lineage>
        <taxon>Eukaryota</taxon>
        <taxon>Metazoa</taxon>
        <taxon>Chordata</taxon>
        <taxon>Craniata</taxon>
        <taxon>Vertebrata</taxon>
        <taxon>Euteleostomi</taxon>
        <taxon>Mammalia</taxon>
        <taxon>Eutheria</taxon>
        <taxon>Laurasiatheria</taxon>
        <taxon>Artiodactyla</taxon>
        <taxon>Ruminantia</taxon>
        <taxon>Pecora</taxon>
        <taxon>Bovidae</taxon>
        <taxon>Bovinae</taxon>
        <taxon>Bos</taxon>
    </lineage>
</organism>
<sequence length="86" mass="9685">MTRPLLRRRHSQLRSRVEQRALRLPPNNKRAAPPTTPPQRFQNPVERNSDGLKGGTCIASCVPNFISLSNIDNKEKWTVGLIGTKP</sequence>
<evidence type="ECO:0000313" key="3">
    <source>
        <dbReference type="Proteomes" id="UP000322234"/>
    </source>
</evidence>
<dbReference type="AlphaFoldDB" id="A0A6B0S5Y9"/>
<feature type="compositionally biased region" description="Basic residues" evidence="1">
    <location>
        <begin position="1"/>
        <end position="13"/>
    </location>
</feature>
<proteinExistence type="predicted"/>
<name>A0A6B0S5Y9_9CETA</name>
<protein>
    <submittedName>
        <fullName evidence="2">Uncharacterized protein</fullName>
    </submittedName>
</protein>
<comment type="caution">
    <text evidence="2">The sequence shown here is derived from an EMBL/GenBank/DDBJ whole genome shotgun (WGS) entry which is preliminary data.</text>
</comment>
<feature type="region of interest" description="Disordered" evidence="1">
    <location>
        <begin position="1"/>
        <end position="53"/>
    </location>
</feature>